<feature type="transmembrane region" description="Helical" evidence="8">
    <location>
        <begin position="398"/>
        <end position="415"/>
    </location>
</feature>
<comment type="subcellular location">
    <subcellularLocation>
        <location evidence="1">Membrane</location>
        <topology evidence="1">Multi-pass membrane protein</topology>
    </subcellularLocation>
</comment>
<keyword evidence="10" id="KW-1185">Reference proteome</keyword>
<comment type="caution">
    <text evidence="9">The sequence shown here is derived from an EMBL/GenBank/DDBJ whole genome shotgun (WGS) entry which is preliminary data.</text>
</comment>
<dbReference type="RefSeq" id="WP_144638802.1">
    <property type="nucleotide sequence ID" value="NZ_BNAX01000015.1"/>
</dbReference>
<evidence type="ECO:0000256" key="5">
    <source>
        <dbReference type="ARBA" id="ARBA00022989"/>
    </source>
</evidence>
<protein>
    <submittedName>
        <fullName evidence="9">Cytosine permease</fullName>
    </submittedName>
</protein>
<feature type="transmembrane region" description="Helical" evidence="8">
    <location>
        <begin position="233"/>
        <end position="259"/>
    </location>
</feature>
<feature type="transmembrane region" description="Helical" evidence="8">
    <location>
        <begin position="356"/>
        <end position="377"/>
    </location>
</feature>
<organism evidence="9 10">
    <name type="scientific">Amycolatopsis acidiphila</name>
    <dbReference type="NCBI Taxonomy" id="715473"/>
    <lineage>
        <taxon>Bacteria</taxon>
        <taxon>Bacillati</taxon>
        <taxon>Actinomycetota</taxon>
        <taxon>Actinomycetes</taxon>
        <taxon>Pseudonocardiales</taxon>
        <taxon>Pseudonocardiaceae</taxon>
        <taxon>Amycolatopsis</taxon>
    </lineage>
</organism>
<name>A0A558AC92_9PSEU</name>
<accession>A0A558AC92</accession>
<comment type="similarity">
    <text evidence="2 7">Belongs to the purine-cytosine permease (2.A.39) family.</text>
</comment>
<evidence type="ECO:0000256" key="8">
    <source>
        <dbReference type="SAM" id="Phobius"/>
    </source>
</evidence>
<dbReference type="AlphaFoldDB" id="A0A558AC92"/>
<feature type="transmembrane region" description="Helical" evidence="8">
    <location>
        <begin position="279"/>
        <end position="303"/>
    </location>
</feature>
<feature type="transmembrane region" description="Helical" evidence="8">
    <location>
        <begin position="165"/>
        <end position="186"/>
    </location>
</feature>
<gene>
    <name evidence="9" type="ORF">FNH06_15120</name>
</gene>
<evidence type="ECO:0000256" key="2">
    <source>
        <dbReference type="ARBA" id="ARBA00008974"/>
    </source>
</evidence>
<evidence type="ECO:0000313" key="9">
    <source>
        <dbReference type="EMBL" id="TVT21889.1"/>
    </source>
</evidence>
<dbReference type="PIRSF" id="PIRSF002744">
    <property type="entry name" value="Pur-cyt_permease"/>
    <property type="match status" value="1"/>
</dbReference>
<feature type="transmembrane region" description="Helical" evidence="8">
    <location>
        <begin position="30"/>
        <end position="52"/>
    </location>
</feature>
<keyword evidence="4 8" id="KW-0812">Transmembrane</keyword>
<dbReference type="Pfam" id="PF02133">
    <property type="entry name" value="Transp_cyt_pur"/>
    <property type="match status" value="1"/>
</dbReference>
<keyword evidence="5 8" id="KW-1133">Transmembrane helix</keyword>
<evidence type="ECO:0000256" key="1">
    <source>
        <dbReference type="ARBA" id="ARBA00004141"/>
    </source>
</evidence>
<evidence type="ECO:0000256" key="6">
    <source>
        <dbReference type="ARBA" id="ARBA00023136"/>
    </source>
</evidence>
<dbReference type="GO" id="GO:0005886">
    <property type="term" value="C:plasma membrane"/>
    <property type="evidence" value="ECO:0007669"/>
    <property type="project" value="TreeGrafter"/>
</dbReference>
<dbReference type="OrthoDB" id="9809167at2"/>
<evidence type="ECO:0000313" key="10">
    <source>
        <dbReference type="Proteomes" id="UP000318578"/>
    </source>
</evidence>
<keyword evidence="6 7" id="KW-0472">Membrane</keyword>
<proteinExistence type="inferred from homology"/>
<dbReference type="InterPro" id="IPR001248">
    <property type="entry name" value="Pur-cyt_permease"/>
</dbReference>
<feature type="transmembrane region" description="Helical" evidence="8">
    <location>
        <begin position="324"/>
        <end position="344"/>
    </location>
</feature>
<dbReference type="EMBL" id="VJZA01000022">
    <property type="protein sequence ID" value="TVT21889.1"/>
    <property type="molecule type" value="Genomic_DNA"/>
</dbReference>
<dbReference type="PANTHER" id="PTHR31806">
    <property type="entry name" value="PURINE-CYTOSINE PERMEASE FCY2-RELATED"/>
    <property type="match status" value="1"/>
</dbReference>
<dbReference type="Gene3D" id="1.10.4160.10">
    <property type="entry name" value="Hydantoin permease"/>
    <property type="match status" value="1"/>
</dbReference>
<dbReference type="GO" id="GO:0022857">
    <property type="term" value="F:transmembrane transporter activity"/>
    <property type="evidence" value="ECO:0007669"/>
    <property type="project" value="InterPro"/>
</dbReference>
<dbReference type="PANTHER" id="PTHR31806:SF1">
    <property type="entry name" value="PURINE-CYTOSINE PERMEASE FCY2-RELATED"/>
    <property type="match status" value="1"/>
</dbReference>
<feature type="transmembrane region" description="Helical" evidence="8">
    <location>
        <begin position="97"/>
        <end position="116"/>
    </location>
</feature>
<dbReference type="InterPro" id="IPR026030">
    <property type="entry name" value="Pur-cyt_permease_Fcy2/21/22"/>
</dbReference>
<keyword evidence="3 7" id="KW-0813">Transport</keyword>
<feature type="transmembrane region" description="Helical" evidence="8">
    <location>
        <begin position="136"/>
        <end position="158"/>
    </location>
</feature>
<sequence>MGDLGGPVLVERHSTDFIPHEDRHGKPSDLLFVWFGANMELPVVAAGATTVISGLGLAWAVLAIVVGVAVGTLFMALHSAQGPHLGLPQMIQSRAQFGYYGAALPLVFVVVMYLGFYAAGAVLGAQALVAMLHIPLPAGIVILSVLSMAVAIFGYDLIHRFERYLSYLVAVVFAVLTVTLLAGGHATGPEPVTGHGFLLGPFLLAVSVSATSQLGFAPYVADYSRYLPARTSIASVFWYTYAGVGISGVWLMSFGAVLARDGFSDLVGGISSVAGGIGGWFVTLVLAALVLGVLSINALNIYGGYMSSLTFVSTFRRRWRRHGVAPRLWFIVPVAVLATVMSFLYKDNLLSSFEQFLVMVLALMIPWTSINLVDYYFVRRGRYQVQDMDQPRGYYGRINVPGVVAYVVGFLVQIPFMHNSVYTGPVATALHDGDISWVVGAVLSGLTYLIAMRIRPADPVPTTEPLPATGQRGR</sequence>
<evidence type="ECO:0000256" key="7">
    <source>
        <dbReference type="PIRNR" id="PIRNR002744"/>
    </source>
</evidence>
<reference evidence="9 10" key="1">
    <citation type="submission" date="2019-07" db="EMBL/GenBank/DDBJ databases">
        <title>New species of Amycolatopsis and Streptomyces.</title>
        <authorList>
            <person name="Duangmal K."/>
            <person name="Teo W.F.A."/>
            <person name="Lipun K."/>
        </authorList>
    </citation>
    <scope>NUCLEOTIDE SEQUENCE [LARGE SCALE GENOMIC DNA]</scope>
    <source>
        <strain evidence="9 10">JCM 30562</strain>
    </source>
</reference>
<evidence type="ECO:0000256" key="3">
    <source>
        <dbReference type="ARBA" id="ARBA00022448"/>
    </source>
</evidence>
<dbReference type="CDD" id="cd11484">
    <property type="entry name" value="SLC-NCS1sbd_CobB-like"/>
    <property type="match status" value="1"/>
</dbReference>
<feature type="transmembrane region" description="Helical" evidence="8">
    <location>
        <begin position="58"/>
        <end position="77"/>
    </location>
</feature>
<feature type="transmembrane region" description="Helical" evidence="8">
    <location>
        <begin position="435"/>
        <end position="451"/>
    </location>
</feature>
<evidence type="ECO:0000256" key="4">
    <source>
        <dbReference type="ARBA" id="ARBA00022692"/>
    </source>
</evidence>
<feature type="transmembrane region" description="Helical" evidence="8">
    <location>
        <begin position="198"/>
        <end position="221"/>
    </location>
</feature>
<dbReference type="Proteomes" id="UP000318578">
    <property type="component" value="Unassembled WGS sequence"/>
</dbReference>